<name>A0AAD5SXU5_9FUNG</name>
<dbReference type="PANTHER" id="PTHR35560:SF3">
    <property type="entry name" value="PEPTIDASE S9 PROLYL OLIGOPEPTIDASE CATALYTIC DOMAIN-CONTAINING PROTEIN"/>
    <property type="match status" value="1"/>
</dbReference>
<sequence length="354" mass="39354">MSEQGQKLDIEITGTGHKLGVHWWGNSELGNDADVEWLVVVVHGVKRRMLEPAALRPTPRDLSAGSESQLQAATWRIYAPEFAHASRDAQPLSSLADLLWSKSRDKRENTNANSHFVWTRAGVYADGSAPDNSRDPALTGHVLMDVLLTTLVRKHPNAKHVRLVGFSAGAQFFQRYCALSKTLDSLRSEWKTLRVFLGTASSWLYLDHHRLNHSTISVDTITNGNIPLEFLPLPGGHKDPLNKYKFGLYAIPNPLNPSNDSIDTIRARLLSYKTTFILVDDDIHFGPSLDVSSPALAQCQFHRYARSLVYLHYLSSYFPDSFASNINTVAVTNCGHDGAKVYAQTAVHAVIWGL</sequence>
<dbReference type="EMBL" id="JADGJH010002386">
    <property type="protein sequence ID" value="KAJ3098885.1"/>
    <property type="molecule type" value="Genomic_DNA"/>
</dbReference>
<dbReference type="PANTHER" id="PTHR35560">
    <property type="entry name" value="BLL0132 PROTEIN"/>
    <property type="match status" value="1"/>
</dbReference>
<proteinExistence type="predicted"/>
<dbReference type="AlphaFoldDB" id="A0AAD5SXU5"/>
<protein>
    <submittedName>
        <fullName evidence="1">Uncharacterized protein</fullName>
    </submittedName>
</protein>
<dbReference type="Gene3D" id="3.40.50.1820">
    <property type="entry name" value="alpha/beta hydrolase"/>
    <property type="match status" value="1"/>
</dbReference>
<evidence type="ECO:0000313" key="1">
    <source>
        <dbReference type="EMBL" id="KAJ3098885.1"/>
    </source>
</evidence>
<accession>A0AAD5SXU5</accession>
<keyword evidence="2" id="KW-1185">Reference proteome</keyword>
<comment type="caution">
    <text evidence="1">The sequence shown here is derived from an EMBL/GenBank/DDBJ whole genome shotgun (WGS) entry which is preliminary data.</text>
</comment>
<dbReference type="Proteomes" id="UP001211907">
    <property type="component" value="Unassembled WGS sequence"/>
</dbReference>
<gene>
    <name evidence="1" type="ORF">HK100_004999</name>
</gene>
<organism evidence="1 2">
    <name type="scientific">Physocladia obscura</name>
    <dbReference type="NCBI Taxonomy" id="109957"/>
    <lineage>
        <taxon>Eukaryota</taxon>
        <taxon>Fungi</taxon>
        <taxon>Fungi incertae sedis</taxon>
        <taxon>Chytridiomycota</taxon>
        <taxon>Chytridiomycota incertae sedis</taxon>
        <taxon>Chytridiomycetes</taxon>
        <taxon>Chytridiales</taxon>
        <taxon>Chytriomycetaceae</taxon>
        <taxon>Physocladia</taxon>
    </lineage>
</organism>
<evidence type="ECO:0000313" key="2">
    <source>
        <dbReference type="Proteomes" id="UP001211907"/>
    </source>
</evidence>
<dbReference type="InterPro" id="IPR029058">
    <property type="entry name" value="AB_hydrolase_fold"/>
</dbReference>
<reference evidence="1" key="1">
    <citation type="submission" date="2020-05" db="EMBL/GenBank/DDBJ databases">
        <title>Phylogenomic resolution of chytrid fungi.</title>
        <authorList>
            <person name="Stajich J.E."/>
            <person name="Amses K."/>
            <person name="Simmons R."/>
            <person name="Seto K."/>
            <person name="Myers J."/>
            <person name="Bonds A."/>
            <person name="Quandt C.A."/>
            <person name="Barry K."/>
            <person name="Liu P."/>
            <person name="Grigoriev I."/>
            <person name="Longcore J.E."/>
            <person name="James T.Y."/>
        </authorList>
    </citation>
    <scope>NUCLEOTIDE SEQUENCE</scope>
    <source>
        <strain evidence="1">JEL0513</strain>
    </source>
</reference>